<organism evidence="1 2">
    <name type="scientific">Helicobacter turcicus</name>
    <dbReference type="NCBI Taxonomy" id="2867412"/>
    <lineage>
        <taxon>Bacteria</taxon>
        <taxon>Pseudomonadati</taxon>
        <taxon>Campylobacterota</taxon>
        <taxon>Epsilonproteobacteria</taxon>
        <taxon>Campylobacterales</taxon>
        <taxon>Helicobacteraceae</taxon>
        <taxon>Helicobacter</taxon>
    </lineage>
</organism>
<dbReference type="SUPFAM" id="SSF53335">
    <property type="entry name" value="S-adenosyl-L-methionine-dependent methyltransferases"/>
    <property type="match status" value="1"/>
</dbReference>
<dbReference type="Gene3D" id="3.40.50.150">
    <property type="entry name" value="Vaccinia Virus protein VP39"/>
    <property type="match status" value="1"/>
</dbReference>
<protein>
    <submittedName>
        <fullName evidence="1">Methyltransferase domain-containing protein</fullName>
    </submittedName>
</protein>
<dbReference type="RefSeq" id="WP_221532708.1">
    <property type="nucleotide sequence ID" value="NZ_JAIGYP010000013.1"/>
</dbReference>
<dbReference type="Pfam" id="PF13489">
    <property type="entry name" value="Methyltransf_23"/>
    <property type="match status" value="1"/>
</dbReference>
<dbReference type="GO" id="GO:0032259">
    <property type="term" value="P:methylation"/>
    <property type="evidence" value="ECO:0007669"/>
    <property type="project" value="UniProtKB-KW"/>
</dbReference>
<evidence type="ECO:0000313" key="2">
    <source>
        <dbReference type="Proteomes" id="UP000700059"/>
    </source>
</evidence>
<dbReference type="GO" id="GO:0008168">
    <property type="term" value="F:methyltransferase activity"/>
    <property type="evidence" value="ECO:0007669"/>
    <property type="project" value="UniProtKB-KW"/>
</dbReference>
<proteinExistence type="predicted"/>
<keyword evidence="1" id="KW-0489">Methyltransferase</keyword>
<keyword evidence="1" id="KW-0808">Transferase</keyword>
<dbReference type="CDD" id="cd02440">
    <property type="entry name" value="AdoMet_MTases"/>
    <property type="match status" value="1"/>
</dbReference>
<dbReference type="InterPro" id="IPR029063">
    <property type="entry name" value="SAM-dependent_MTases_sf"/>
</dbReference>
<evidence type="ECO:0000313" key="1">
    <source>
        <dbReference type="EMBL" id="MBX7491049.1"/>
    </source>
</evidence>
<dbReference type="EMBL" id="JAIGYQ010000007">
    <property type="protein sequence ID" value="MBX7491049.1"/>
    <property type="molecule type" value="Genomic_DNA"/>
</dbReference>
<keyword evidence="2" id="KW-1185">Reference proteome</keyword>
<reference evidence="1 2" key="1">
    <citation type="submission" date="2021-08" db="EMBL/GenBank/DDBJ databases">
        <title>Helicobacter spp. isolated from feces of Anatolian Ground Squirrel (Spermophilus xanthoprymnus) in Turkey.</title>
        <authorList>
            <person name="Aydin F."/>
            <person name="Abay S."/>
            <person name="Kayman T."/>
            <person name="Karakaya E."/>
            <person name="Saticioglu I.B."/>
        </authorList>
    </citation>
    <scope>NUCLEOTIDE SEQUENCE [LARGE SCALE GENOMIC DNA]</scope>
    <source>
        <strain evidence="1 2">Faydin-H70</strain>
    </source>
</reference>
<gene>
    <name evidence="1" type="ORF">K4G57_06175</name>
</gene>
<accession>A0ABS7JNR7</accession>
<comment type="caution">
    <text evidence="1">The sequence shown here is derived from an EMBL/GenBank/DDBJ whole genome shotgun (WGS) entry which is preliminary data.</text>
</comment>
<dbReference type="PANTHER" id="PTHR43861">
    <property type="entry name" value="TRANS-ACONITATE 2-METHYLTRANSFERASE-RELATED"/>
    <property type="match status" value="1"/>
</dbReference>
<sequence length="244" mass="28119">MLQKDCIKRRFYNSKITYKKNATIQYAMQETLLKLLKEHVSIRINNSLGTLLELGCGNGDFSKAIIKSYLFESYYAIDLVDFSSAFVDSNITFIQGDFEHLDSILPNALRFDCILSNAALQWGNQHTLLPFLSKKLKKGGILLFSTFGKSNFKELKTLFNLSLDYLDLQDYSELLCDCKILDSFECVQNLQFENPLNVFKHLKNTGVNALKSHFALTKAHLNLYEKRFQNVLTYHTLFVCAKKY</sequence>
<name>A0ABS7JNR7_9HELI</name>
<dbReference type="Proteomes" id="UP000700059">
    <property type="component" value="Unassembled WGS sequence"/>
</dbReference>